<dbReference type="Gene3D" id="3.40.920.10">
    <property type="entry name" value="Pyruvate-ferredoxin oxidoreductase, PFOR, domain III"/>
    <property type="match status" value="1"/>
</dbReference>
<keyword evidence="6" id="KW-0411">Iron-sulfur</keyword>
<feature type="domain" description="Pyruvate/ketoisovalerate oxidoreductase catalytic" evidence="8">
    <location>
        <begin position="741"/>
        <end position="928"/>
    </location>
</feature>
<evidence type="ECO:0000256" key="4">
    <source>
        <dbReference type="ARBA" id="ARBA00023002"/>
    </source>
</evidence>
<comment type="caution">
    <text evidence="11">The sequence shown here is derived from an EMBL/GenBank/DDBJ whole genome shotgun (WGS) entry which is preliminary data.</text>
</comment>
<dbReference type="InterPro" id="IPR029061">
    <property type="entry name" value="THDP-binding"/>
</dbReference>
<dbReference type="InterPro" id="IPR002880">
    <property type="entry name" value="Pyrv_Fd/Flavodoxin_OxRdtase_N"/>
</dbReference>
<keyword evidence="12" id="KW-1185">Reference proteome</keyword>
<keyword evidence="1" id="KW-0813">Transport</keyword>
<protein>
    <submittedName>
        <fullName evidence="11">Indolepyruvate ferredoxin oxidoreductase family protein</fullName>
    </submittedName>
</protein>
<dbReference type="PANTHER" id="PTHR48084:SF3">
    <property type="entry name" value="SUBUNIT OF PYRUVATE:FLAVODOXIN OXIDOREDUCTASE"/>
    <property type="match status" value="1"/>
</dbReference>
<evidence type="ECO:0000313" key="12">
    <source>
        <dbReference type="Proteomes" id="UP001500888"/>
    </source>
</evidence>
<dbReference type="Proteomes" id="UP001500888">
    <property type="component" value="Unassembled WGS sequence"/>
</dbReference>
<evidence type="ECO:0000256" key="7">
    <source>
        <dbReference type="SAM" id="MobiDB-lite"/>
    </source>
</evidence>
<evidence type="ECO:0000256" key="2">
    <source>
        <dbReference type="ARBA" id="ARBA00022485"/>
    </source>
</evidence>
<feature type="domain" description="DUF6537" evidence="10">
    <location>
        <begin position="979"/>
        <end position="1173"/>
    </location>
</feature>
<dbReference type="PANTHER" id="PTHR48084">
    <property type="entry name" value="2-OXOGLUTARATE OXIDOREDUCTASE SUBUNIT KORB-RELATED"/>
    <property type="match status" value="1"/>
</dbReference>
<feature type="compositionally biased region" description="Low complexity" evidence="7">
    <location>
        <begin position="940"/>
        <end position="955"/>
    </location>
</feature>
<reference evidence="12" key="1">
    <citation type="journal article" date="2019" name="Int. J. Syst. Evol. Microbiol.">
        <title>The Global Catalogue of Microorganisms (GCM) 10K type strain sequencing project: providing services to taxonomists for standard genome sequencing and annotation.</title>
        <authorList>
            <consortium name="The Broad Institute Genomics Platform"/>
            <consortium name="The Broad Institute Genome Sequencing Center for Infectious Disease"/>
            <person name="Wu L."/>
            <person name="Ma J."/>
        </authorList>
    </citation>
    <scope>NUCLEOTIDE SEQUENCE [LARGE SCALE GENOMIC DNA]</scope>
    <source>
        <strain evidence="12">JCM 16908</strain>
    </source>
</reference>
<sequence>MDHPIRPRADQEDGGCSGYKEAHVSFRLEDRYGREEGRVHLTGIQALARLPLDQRRRDRGAGLDTAGFISGYQGSPLGGYDLELGRTRALLEEHGVIHRPGLNEELAATSVGGTQIAATLAGFRHDGVFGIWYGKAPGLDRATDAIRHANLAGTHRNGGVVALVGDDPVSKSSTVASASEAALADLLLPVLYPADPADILELGLHGFALSRHSGLWTAMKIVTNVADGSATVDLPAMRPEPVLPEVLFDGRPYRHVPTARMLTPVPLELERSAYYARMEIARAYGHENRLNRVTAGRPGDEIGLVAAGKTYLDLRQALAILGLDDEELARRGVRLLRLGMPWPLDGRTVREFAAGLREIVVVEEKRPFVEQQIKELLYAVPDRPAVLGKTGETGRPLFSAGGELGPDLIARRLAPRLGVEPPPRASRETIPLMARTPYFCSGCPHNRSTKVPQGTLVGAGIGCHTMVVFMDEAQAGEVGGLTQMGGEGAQWIGMAPFLDRDHLVQNIGDGTFLHSGSLAVRAAVAAGSRITFKLLYNSAVAMTGGQRAVGGMPVPEITRLLAAEGVRKIIVTTEDPARYRGVRLAPGAEVWHRDLLVQAQETLAAVDGVTVLVHDQECAAEKRRKRRRGQAVAPATRVVVNERVCEGCGDCGAKSNCLSVQPVDTEFGRKTRIHQASCNVDYSCLDGDCPSFLTVTPARGASRGGTAARVRDAESWAREEPPEPAARVPADRFAMKITGVGGTGVVTLAQIIAVAATLDGKHVRGLDQTGLAQKGGAVVSDLTITAEPVEQSNKIAERGCDLYLGADLLVAGDAANLAVASPERTIAVLSTAEVPTGRMVADPGLAFPEPDGVVRRVLARSRGEASVVLDAHALATRLLGDDQYVNLLLLGAAYQAGALPVSAASLERAIELNGVAVAANVRAFRLGRHAVHGLPAASDPPAATPAEAATTPGAGAEAAGGRARALIDLVKAEPGSELERLLTVRVPELIAYQDLRYAARYAEVVARVREAEAAVTDATTLAEAVAWHLHKLMAYKDEYEVARLCLDPAVGAGVEERFGAGAKVRWRLHPPLLRALGMRRKISLGPWFRPAFRLLYAMRGLRDTPWDPFGRAQVRRVERELAGEYVAAVDECLAGLAPDTHALAVELATLPDLVRGYEQVKLASVARYRQRLAELRRPPDRHGVEGAPPLEAR</sequence>
<evidence type="ECO:0000256" key="5">
    <source>
        <dbReference type="ARBA" id="ARBA00023004"/>
    </source>
</evidence>
<feature type="domain" description="Thiamine pyrophosphate enzyme TPP-binding" evidence="9">
    <location>
        <begin position="460"/>
        <end position="551"/>
    </location>
</feature>
<keyword evidence="3" id="KW-0249">Electron transport</keyword>
<dbReference type="SUPFAM" id="SSF53323">
    <property type="entry name" value="Pyruvate-ferredoxin oxidoreductase, PFOR, domain III"/>
    <property type="match status" value="1"/>
</dbReference>
<evidence type="ECO:0000259" key="9">
    <source>
        <dbReference type="Pfam" id="PF02775"/>
    </source>
</evidence>
<dbReference type="NCBIfam" id="NF009588">
    <property type="entry name" value="PRK13029.1"/>
    <property type="match status" value="1"/>
</dbReference>
<gene>
    <name evidence="11" type="ORF">GCM10022226_19930</name>
</gene>
<dbReference type="InterPro" id="IPR011766">
    <property type="entry name" value="TPP_enzyme_TPP-bd"/>
</dbReference>
<dbReference type="Pfam" id="PF02775">
    <property type="entry name" value="TPP_enzyme_C"/>
    <property type="match status" value="1"/>
</dbReference>
<evidence type="ECO:0000259" key="10">
    <source>
        <dbReference type="Pfam" id="PF20169"/>
    </source>
</evidence>
<organism evidence="11 12">
    <name type="scientific">Sphaerisporangium flaviroseum</name>
    <dbReference type="NCBI Taxonomy" id="509199"/>
    <lineage>
        <taxon>Bacteria</taxon>
        <taxon>Bacillati</taxon>
        <taxon>Actinomycetota</taxon>
        <taxon>Actinomycetes</taxon>
        <taxon>Streptosporangiales</taxon>
        <taxon>Streptosporangiaceae</taxon>
        <taxon>Sphaerisporangium</taxon>
    </lineage>
</organism>
<keyword evidence="5" id="KW-0408">Iron</keyword>
<dbReference type="SUPFAM" id="SSF52922">
    <property type="entry name" value="TK C-terminal domain-like"/>
    <property type="match status" value="1"/>
</dbReference>
<evidence type="ECO:0000256" key="6">
    <source>
        <dbReference type="ARBA" id="ARBA00023014"/>
    </source>
</evidence>
<dbReference type="NCBIfam" id="NF009589">
    <property type="entry name" value="PRK13030.1"/>
    <property type="match status" value="1"/>
</dbReference>
<dbReference type="InterPro" id="IPR009014">
    <property type="entry name" value="Transketo_C/PFOR_II"/>
</dbReference>
<evidence type="ECO:0000259" key="8">
    <source>
        <dbReference type="Pfam" id="PF01558"/>
    </source>
</evidence>
<evidence type="ECO:0000313" key="11">
    <source>
        <dbReference type="EMBL" id="GAA3800357.1"/>
    </source>
</evidence>
<evidence type="ECO:0000256" key="3">
    <source>
        <dbReference type="ARBA" id="ARBA00022982"/>
    </source>
</evidence>
<dbReference type="Pfam" id="PF20169">
    <property type="entry name" value="DUF6537"/>
    <property type="match status" value="1"/>
</dbReference>
<name>A0ABP7HNG5_9ACTN</name>
<accession>A0ABP7HNG5</accession>
<feature type="region of interest" description="Disordered" evidence="7">
    <location>
        <begin position="935"/>
        <end position="955"/>
    </location>
</feature>
<proteinExistence type="predicted"/>
<dbReference type="Gene3D" id="3.40.50.970">
    <property type="match status" value="1"/>
</dbReference>
<dbReference type="InterPro" id="IPR019752">
    <property type="entry name" value="Pyrv/ketoisovalerate_OxRed_cat"/>
</dbReference>
<keyword evidence="2" id="KW-0479">Metal-binding</keyword>
<dbReference type="Pfam" id="PF01558">
    <property type="entry name" value="POR"/>
    <property type="match status" value="1"/>
</dbReference>
<dbReference type="SUPFAM" id="SSF52518">
    <property type="entry name" value="Thiamin diphosphate-binding fold (THDP-binding)"/>
    <property type="match status" value="2"/>
</dbReference>
<dbReference type="CDD" id="cd07034">
    <property type="entry name" value="TPP_PYR_PFOR_IOR-alpha_like"/>
    <property type="match status" value="1"/>
</dbReference>
<dbReference type="InterPro" id="IPR051457">
    <property type="entry name" value="2-oxoacid:Fd_oxidoreductase"/>
</dbReference>
<dbReference type="InterPro" id="IPR002869">
    <property type="entry name" value="Pyrv_flavodox_OxRed_cen"/>
</dbReference>
<dbReference type="EMBL" id="BAAAZR010000002">
    <property type="protein sequence ID" value="GAA3800357.1"/>
    <property type="molecule type" value="Genomic_DNA"/>
</dbReference>
<keyword evidence="2" id="KW-0004">4Fe-4S</keyword>
<evidence type="ECO:0000256" key="1">
    <source>
        <dbReference type="ARBA" id="ARBA00022448"/>
    </source>
</evidence>
<dbReference type="InterPro" id="IPR046667">
    <property type="entry name" value="DUF6537"/>
</dbReference>
<keyword evidence="4" id="KW-0560">Oxidoreductase</keyword>